<evidence type="ECO:0000256" key="1">
    <source>
        <dbReference type="SAM" id="MobiDB-lite"/>
    </source>
</evidence>
<dbReference type="RefSeq" id="WP_344355932.1">
    <property type="nucleotide sequence ID" value="NZ_BAAASR010000002.1"/>
</dbReference>
<dbReference type="Pfam" id="PF00092">
    <property type="entry name" value="VWA"/>
    <property type="match status" value="1"/>
</dbReference>
<dbReference type="Pfam" id="PF12450">
    <property type="entry name" value="vWF_A"/>
    <property type="match status" value="1"/>
</dbReference>
<dbReference type="InterPro" id="IPR002035">
    <property type="entry name" value="VWF_A"/>
</dbReference>
<gene>
    <name evidence="4" type="ORF">GCM10010393_05780</name>
</gene>
<keyword evidence="5" id="KW-1185">Reference proteome</keyword>
<dbReference type="InterPro" id="IPR022156">
    <property type="entry name" value="Uncharacterised_YfbK_N"/>
</dbReference>
<evidence type="ECO:0000313" key="5">
    <source>
        <dbReference type="Proteomes" id="UP001499942"/>
    </source>
</evidence>
<reference evidence="4 5" key="1">
    <citation type="journal article" date="2019" name="Int. J. Syst. Evol. Microbiol.">
        <title>The Global Catalogue of Microorganisms (GCM) 10K type strain sequencing project: providing services to taxonomists for standard genome sequencing and annotation.</title>
        <authorList>
            <consortium name="The Broad Institute Genomics Platform"/>
            <consortium name="The Broad Institute Genome Sequencing Center for Infectious Disease"/>
            <person name="Wu L."/>
            <person name="Ma J."/>
        </authorList>
    </citation>
    <scope>NUCLEOTIDE SEQUENCE [LARGE SCALE GENOMIC DNA]</scope>
    <source>
        <strain evidence="4 5">JCM 5062</strain>
    </source>
</reference>
<protein>
    <submittedName>
        <fullName evidence="4">VWA domain-containing protein</fullName>
    </submittedName>
</protein>
<feature type="chain" id="PRO_5045314001" evidence="2">
    <location>
        <begin position="28"/>
        <end position="525"/>
    </location>
</feature>
<dbReference type="PANTHER" id="PTHR10579">
    <property type="entry name" value="CALCIUM-ACTIVATED CHLORIDE CHANNEL REGULATOR"/>
    <property type="match status" value="1"/>
</dbReference>
<dbReference type="Pfam" id="PF12034">
    <property type="entry name" value="YfbK_C"/>
    <property type="match status" value="1"/>
</dbReference>
<dbReference type="EMBL" id="BAAASR010000002">
    <property type="protein sequence ID" value="GAA2478374.1"/>
    <property type="molecule type" value="Genomic_DNA"/>
</dbReference>
<evidence type="ECO:0000259" key="3">
    <source>
        <dbReference type="PROSITE" id="PS50234"/>
    </source>
</evidence>
<proteinExistence type="predicted"/>
<dbReference type="InterPro" id="IPR036465">
    <property type="entry name" value="vWFA_dom_sf"/>
</dbReference>
<accession>A0ABN3L5Y5</accession>
<dbReference type="Proteomes" id="UP001499942">
    <property type="component" value="Unassembled WGS sequence"/>
</dbReference>
<feature type="region of interest" description="Disordered" evidence="1">
    <location>
        <begin position="31"/>
        <end position="92"/>
    </location>
</feature>
<dbReference type="SMART" id="SM00327">
    <property type="entry name" value="VWA"/>
    <property type="match status" value="1"/>
</dbReference>
<feature type="domain" description="VWFA" evidence="3">
    <location>
        <begin position="177"/>
        <end position="352"/>
    </location>
</feature>
<comment type="caution">
    <text evidence="4">The sequence shown here is derived from an EMBL/GenBank/DDBJ whole genome shotgun (WGS) entry which is preliminary data.</text>
</comment>
<dbReference type="PROSITE" id="PS50234">
    <property type="entry name" value="VWFA"/>
    <property type="match status" value="1"/>
</dbReference>
<sequence length="525" mass="55477">MGTHRWNTGRARRAALAATLAGGLLLAGCSGDTGTGTGTDRTAARGSGSGNRAPAPGAPAPAPGARDGAPRPGADGRDDEAREAPPAGHLSTFALDVDTASYGYARRTLAEGRLPAADTVRPEEFVNSFRQDYPKPGGNGFTVTVDGARTRVENWSLLRVGLATLPAGRHDERPPAALTFVVDISGSMAEPGRLDLVKESLGVLTDQLRDDDSIALVTFSDEAETRLPMTRVEGNRDRFHGVIDELATSSSTNVEAGVTTGYDTAVEGHRKGATNRVVLLSDALANTGETEARAILDRIGDERREYGITLFGVGVGSEYGDALMEQLADKGDGHTTYVSTSEQARKVFVDQLPAHVGLRARDAKAQVAFDPGKVEEFRLIGYDNRRVADDDFRDDRVDGGEVGPGHQVTAMYAVKTRPGALNGDGHLATATVRWLDPASRAPHERSGSLTSGALAARLWDDGTKPGLRVAAAAAYFADSLRGGELPGAPTRAELAEHADRLARTTESKVVAQLAEAIRRADDLRD</sequence>
<name>A0ABN3L5Y5_9ACTN</name>
<dbReference type="InterPro" id="IPR021908">
    <property type="entry name" value="YfbK_C"/>
</dbReference>
<keyword evidence="2" id="KW-0732">Signal</keyword>
<feature type="compositionally biased region" description="Basic and acidic residues" evidence="1">
    <location>
        <begin position="74"/>
        <end position="83"/>
    </location>
</feature>
<feature type="compositionally biased region" description="Low complexity" evidence="1">
    <location>
        <begin position="63"/>
        <end position="73"/>
    </location>
</feature>
<feature type="signal peptide" evidence="2">
    <location>
        <begin position="1"/>
        <end position="27"/>
    </location>
</feature>
<organism evidence="4 5">
    <name type="scientific">Streptomyces gobitricini</name>
    <dbReference type="NCBI Taxonomy" id="68211"/>
    <lineage>
        <taxon>Bacteria</taxon>
        <taxon>Bacillati</taxon>
        <taxon>Actinomycetota</taxon>
        <taxon>Actinomycetes</taxon>
        <taxon>Kitasatosporales</taxon>
        <taxon>Streptomycetaceae</taxon>
        <taxon>Streptomyces</taxon>
    </lineage>
</organism>
<evidence type="ECO:0000256" key="2">
    <source>
        <dbReference type="SAM" id="SignalP"/>
    </source>
</evidence>
<dbReference type="Gene3D" id="3.40.50.410">
    <property type="entry name" value="von Willebrand factor, type A domain"/>
    <property type="match status" value="1"/>
</dbReference>
<dbReference type="InterPro" id="IPR051266">
    <property type="entry name" value="CLCR"/>
</dbReference>
<dbReference type="SUPFAM" id="SSF53300">
    <property type="entry name" value="vWA-like"/>
    <property type="match status" value="1"/>
</dbReference>
<dbReference type="PROSITE" id="PS51257">
    <property type="entry name" value="PROKAR_LIPOPROTEIN"/>
    <property type="match status" value="1"/>
</dbReference>
<evidence type="ECO:0000313" key="4">
    <source>
        <dbReference type="EMBL" id="GAA2478374.1"/>
    </source>
</evidence>
<dbReference type="PANTHER" id="PTHR10579:SF43">
    <property type="entry name" value="ZINC FINGER (C3HC4-TYPE RING FINGER) FAMILY PROTEIN"/>
    <property type="match status" value="1"/>
</dbReference>